<gene>
    <name evidence="1" type="ORF">SAMN05414137_14333</name>
</gene>
<dbReference type="OrthoDB" id="3873597at2"/>
<evidence type="ECO:0000313" key="2">
    <source>
        <dbReference type="Proteomes" id="UP000183015"/>
    </source>
</evidence>
<sequence length="224" mass="23009">METTISALAAQLQLPRPAPVVPVLPALAELLPERGLRPGAAVVVGGSTALTLALIAAATQQGTWCAAVGFEDLGLVAAAESGVELTRLALVERPGEHWEEAATALADAVGVLLLRPAGTVGERAAARITALARRHGCALVVEGGWPSAQVRLQVTGRQWTGVGQGRGRLRARRVLVATGGRGAAARGREVGLWLPDEDGAIRLAEPARTGHGAAERRGHLAVAT</sequence>
<name>A0A1H8AF35_STRJI</name>
<dbReference type="STRING" id="235985.SAMN05414137_14333"/>
<keyword evidence="2" id="KW-1185">Reference proteome</keyword>
<accession>A0A1H8AF35</accession>
<protein>
    <submittedName>
        <fullName evidence="1">Uncharacterized protein</fullName>
    </submittedName>
</protein>
<dbReference type="RefSeq" id="WP_042449633.1">
    <property type="nucleotide sequence ID" value="NZ_BBPN01000016.1"/>
</dbReference>
<dbReference type="Proteomes" id="UP000183015">
    <property type="component" value="Unassembled WGS sequence"/>
</dbReference>
<reference evidence="2" key="1">
    <citation type="submission" date="2016-10" db="EMBL/GenBank/DDBJ databases">
        <authorList>
            <person name="Varghese N."/>
        </authorList>
    </citation>
    <scope>NUCLEOTIDE SEQUENCE [LARGE SCALE GENOMIC DNA]</scope>
    <source>
        <strain evidence="2">DSM 45096 / BCRC 16803 / CGMCC 4.1857 / CIP 109030 / JCM 12277 / KCTC 19219 / NBRC 100920 / 33214</strain>
    </source>
</reference>
<proteinExistence type="predicted"/>
<dbReference type="EMBL" id="FOAZ01000043">
    <property type="protein sequence ID" value="SEM68409.1"/>
    <property type="molecule type" value="Genomic_DNA"/>
</dbReference>
<evidence type="ECO:0000313" key="1">
    <source>
        <dbReference type="EMBL" id="SEM68409.1"/>
    </source>
</evidence>
<dbReference type="AlphaFoldDB" id="A0A1H8AF35"/>
<dbReference type="eggNOG" id="COG4544">
    <property type="taxonomic scope" value="Bacteria"/>
</dbReference>
<organism evidence="1 2">
    <name type="scientific">Streptacidiphilus jiangxiensis</name>
    <dbReference type="NCBI Taxonomy" id="235985"/>
    <lineage>
        <taxon>Bacteria</taxon>
        <taxon>Bacillati</taxon>
        <taxon>Actinomycetota</taxon>
        <taxon>Actinomycetes</taxon>
        <taxon>Kitasatosporales</taxon>
        <taxon>Streptomycetaceae</taxon>
        <taxon>Streptacidiphilus</taxon>
    </lineage>
</organism>